<reference evidence="1" key="1">
    <citation type="submission" date="2021-01" db="EMBL/GenBank/DDBJ databases">
        <authorList>
            <consortium name="Genoscope - CEA"/>
            <person name="William W."/>
        </authorList>
    </citation>
    <scope>NUCLEOTIDE SEQUENCE</scope>
</reference>
<sequence length="80" mass="10082">MLIDELLHINREEYQNIQNRQIERLEIRKVDELRYYQKIIQLKKYILKNKLFKKENCSHFKYYFGQLPFWVSFYFVNKSG</sequence>
<comment type="caution">
    <text evidence="1">The sequence shown here is derived from an EMBL/GenBank/DDBJ whole genome shotgun (WGS) entry which is preliminary data.</text>
</comment>
<evidence type="ECO:0000313" key="2">
    <source>
        <dbReference type="Proteomes" id="UP000692954"/>
    </source>
</evidence>
<organism evidence="1 2">
    <name type="scientific">Paramecium sonneborni</name>
    <dbReference type="NCBI Taxonomy" id="65129"/>
    <lineage>
        <taxon>Eukaryota</taxon>
        <taxon>Sar</taxon>
        <taxon>Alveolata</taxon>
        <taxon>Ciliophora</taxon>
        <taxon>Intramacronucleata</taxon>
        <taxon>Oligohymenophorea</taxon>
        <taxon>Peniculida</taxon>
        <taxon>Parameciidae</taxon>
        <taxon>Paramecium</taxon>
    </lineage>
</organism>
<name>A0A8S1MQC2_9CILI</name>
<evidence type="ECO:0000313" key="1">
    <source>
        <dbReference type="EMBL" id="CAD8083257.1"/>
    </source>
</evidence>
<proteinExistence type="predicted"/>
<dbReference type="AlphaFoldDB" id="A0A8S1MQC2"/>
<dbReference type="EMBL" id="CAJJDN010000044">
    <property type="protein sequence ID" value="CAD8083257.1"/>
    <property type="molecule type" value="Genomic_DNA"/>
</dbReference>
<gene>
    <name evidence="1" type="ORF">PSON_ATCC_30995.1.T0440305</name>
</gene>
<keyword evidence="2" id="KW-1185">Reference proteome</keyword>
<accession>A0A8S1MQC2</accession>
<dbReference type="Proteomes" id="UP000692954">
    <property type="component" value="Unassembled WGS sequence"/>
</dbReference>
<protein>
    <submittedName>
        <fullName evidence="1">Uncharacterized protein</fullName>
    </submittedName>
</protein>